<feature type="region of interest" description="Disordered" evidence="1">
    <location>
        <begin position="1176"/>
        <end position="1266"/>
    </location>
</feature>
<feature type="compositionally biased region" description="Polar residues" evidence="1">
    <location>
        <begin position="2055"/>
        <end position="2078"/>
    </location>
</feature>
<feature type="compositionally biased region" description="Polar residues" evidence="1">
    <location>
        <begin position="1863"/>
        <end position="1878"/>
    </location>
</feature>
<name>A0A8C5GM29_GOUWI</name>
<feature type="compositionally biased region" description="Basic and acidic residues" evidence="1">
    <location>
        <begin position="1550"/>
        <end position="1569"/>
    </location>
</feature>
<reference evidence="3" key="2">
    <citation type="submission" date="2025-08" db="UniProtKB">
        <authorList>
            <consortium name="Ensembl"/>
        </authorList>
    </citation>
    <scope>IDENTIFICATION</scope>
</reference>
<feature type="compositionally biased region" description="Acidic residues" evidence="1">
    <location>
        <begin position="2559"/>
        <end position="2572"/>
    </location>
</feature>
<feature type="compositionally biased region" description="Polar residues" evidence="1">
    <location>
        <begin position="1726"/>
        <end position="1740"/>
    </location>
</feature>
<feature type="compositionally biased region" description="Polar residues" evidence="1">
    <location>
        <begin position="32"/>
        <end position="53"/>
    </location>
</feature>
<dbReference type="RefSeq" id="XP_028318749.1">
    <property type="nucleotide sequence ID" value="XM_028462948.1"/>
</dbReference>
<feature type="compositionally biased region" description="Polar residues" evidence="1">
    <location>
        <begin position="2213"/>
        <end position="2241"/>
    </location>
</feature>
<protein>
    <recommendedName>
        <fullName evidence="2">Myb-like domain-containing protein</fullName>
    </recommendedName>
</protein>
<keyword evidence="4" id="KW-1185">Reference proteome</keyword>
<dbReference type="GO" id="GO:0070898">
    <property type="term" value="P:RNA polymerase III preinitiation complex assembly"/>
    <property type="evidence" value="ECO:0007669"/>
    <property type="project" value="TreeGrafter"/>
</dbReference>
<feature type="region of interest" description="Disordered" evidence="1">
    <location>
        <begin position="923"/>
        <end position="964"/>
    </location>
</feature>
<feature type="compositionally biased region" description="Polar residues" evidence="1">
    <location>
        <begin position="130"/>
        <end position="163"/>
    </location>
</feature>
<feature type="region of interest" description="Disordered" evidence="1">
    <location>
        <begin position="1116"/>
        <end position="1147"/>
    </location>
</feature>
<dbReference type="OrthoDB" id="272624at2759"/>
<feature type="region of interest" description="Disordered" evidence="1">
    <location>
        <begin position="279"/>
        <end position="298"/>
    </location>
</feature>
<feature type="compositionally biased region" description="Acidic residues" evidence="1">
    <location>
        <begin position="362"/>
        <end position="376"/>
    </location>
</feature>
<feature type="compositionally biased region" description="Basic and acidic residues" evidence="1">
    <location>
        <begin position="606"/>
        <end position="638"/>
    </location>
</feature>
<reference evidence="3" key="3">
    <citation type="submission" date="2025-09" db="UniProtKB">
        <authorList>
            <consortium name="Ensembl"/>
        </authorList>
    </citation>
    <scope>IDENTIFICATION</scope>
</reference>
<feature type="compositionally biased region" description="Polar residues" evidence="1">
    <location>
        <begin position="2100"/>
        <end position="2119"/>
    </location>
</feature>
<dbReference type="GO" id="GO:0001156">
    <property type="term" value="F:TFIIIC-class transcription factor complex binding"/>
    <property type="evidence" value="ECO:0007669"/>
    <property type="project" value="TreeGrafter"/>
</dbReference>
<feature type="compositionally biased region" description="Polar residues" evidence="1">
    <location>
        <begin position="1179"/>
        <end position="1192"/>
    </location>
</feature>
<dbReference type="SMART" id="SM00717">
    <property type="entry name" value="SANT"/>
    <property type="match status" value="1"/>
</dbReference>
<dbReference type="GO" id="GO:0000126">
    <property type="term" value="C:transcription factor TFIIIB complex"/>
    <property type="evidence" value="ECO:0007669"/>
    <property type="project" value="TreeGrafter"/>
</dbReference>
<feature type="compositionally biased region" description="Polar residues" evidence="1">
    <location>
        <begin position="1695"/>
        <end position="1705"/>
    </location>
</feature>
<feature type="region of interest" description="Disordered" evidence="1">
    <location>
        <begin position="322"/>
        <end position="376"/>
    </location>
</feature>
<feature type="compositionally biased region" description="Basic residues" evidence="1">
    <location>
        <begin position="527"/>
        <end position="544"/>
    </location>
</feature>
<feature type="compositionally biased region" description="Basic and acidic residues" evidence="1">
    <location>
        <begin position="208"/>
        <end position="219"/>
    </location>
</feature>
<accession>A0A8C5GM29</accession>
<feature type="compositionally biased region" description="Polar residues" evidence="1">
    <location>
        <begin position="1528"/>
        <end position="1542"/>
    </location>
</feature>
<feature type="compositionally biased region" description="Polar residues" evidence="1">
    <location>
        <begin position="1329"/>
        <end position="1339"/>
    </location>
</feature>
<feature type="region of interest" description="Disordered" evidence="1">
    <location>
        <begin position="27"/>
        <end position="231"/>
    </location>
</feature>
<feature type="compositionally biased region" description="Basic residues" evidence="1">
    <location>
        <begin position="2008"/>
        <end position="2017"/>
    </location>
</feature>
<feature type="region of interest" description="Disordered" evidence="1">
    <location>
        <begin position="1288"/>
        <end position="1349"/>
    </location>
</feature>
<feature type="compositionally biased region" description="Basic and acidic residues" evidence="1">
    <location>
        <begin position="948"/>
        <end position="964"/>
    </location>
</feature>
<dbReference type="SUPFAM" id="SSF46689">
    <property type="entry name" value="Homeodomain-like"/>
    <property type="match status" value="1"/>
</dbReference>
<feature type="region of interest" description="Disordered" evidence="1">
    <location>
        <begin position="1014"/>
        <end position="1074"/>
    </location>
</feature>
<feature type="region of interest" description="Disordered" evidence="1">
    <location>
        <begin position="2003"/>
        <end position="2078"/>
    </location>
</feature>
<evidence type="ECO:0000313" key="4">
    <source>
        <dbReference type="Proteomes" id="UP000694680"/>
    </source>
</evidence>
<feature type="region of interest" description="Disordered" evidence="1">
    <location>
        <begin position="1511"/>
        <end position="1572"/>
    </location>
</feature>
<feature type="compositionally biased region" description="Acidic residues" evidence="1">
    <location>
        <begin position="1743"/>
        <end position="1752"/>
    </location>
</feature>
<feature type="compositionally biased region" description="Polar residues" evidence="1">
    <location>
        <begin position="179"/>
        <end position="206"/>
    </location>
</feature>
<reference evidence="3" key="1">
    <citation type="submission" date="2020-06" db="EMBL/GenBank/DDBJ databases">
        <authorList>
            <consortium name="Wellcome Sanger Institute Data Sharing"/>
        </authorList>
    </citation>
    <scope>NUCLEOTIDE SEQUENCE [LARGE SCALE GENOMIC DNA]</scope>
</reference>
<feature type="compositionally biased region" description="Basic residues" evidence="1">
    <location>
        <begin position="1030"/>
        <end position="1039"/>
    </location>
</feature>
<feature type="compositionally biased region" description="Polar residues" evidence="1">
    <location>
        <begin position="2628"/>
        <end position="2642"/>
    </location>
</feature>
<feature type="compositionally biased region" description="Polar residues" evidence="1">
    <location>
        <begin position="743"/>
        <end position="765"/>
    </location>
</feature>
<feature type="compositionally biased region" description="Basic and acidic residues" evidence="1">
    <location>
        <begin position="1663"/>
        <end position="1684"/>
    </location>
</feature>
<dbReference type="Proteomes" id="UP000694680">
    <property type="component" value="Chromosome 12"/>
</dbReference>
<dbReference type="RefSeq" id="XP_028318748.1">
    <property type="nucleotide sequence ID" value="XM_028462947.1"/>
</dbReference>
<feature type="compositionally biased region" description="Polar residues" evidence="1">
    <location>
        <begin position="1116"/>
        <end position="1130"/>
    </location>
</feature>
<feature type="region of interest" description="Disordered" evidence="1">
    <location>
        <begin position="1635"/>
        <end position="1711"/>
    </location>
</feature>
<feature type="compositionally biased region" description="Basic and acidic residues" evidence="1">
    <location>
        <begin position="2547"/>
        <end position="2558"/>
    </location>
</feature>
<organism evidence="3 4">
    <name type="scientific">Gouania willdenowi</name>
    <name type="common">Blunt-snouted clingfish</name>
    <name type="synonym">Lepadogaster willdenowi</name>
    <dbReference type="NCBI Taxonomy" id="441366"/>
    <lineage>
        <taxon>Eukaryota</taxon>
        <taxon>Metazoa</taxon>
        <taxon>Chordata</taxon>
        <taxon>Craniata</taxon>
        <taxon>Vertebrata</taxon>
        <taxon>Euteleostomi</taxon>
        <taxon>Actinopterygii</taxon>
        <taxon>Neopterygii</taxon>
        <taxon>Teleostei</taxon>
        <taxon>Neoteleostei</taxon>
        <taxon>Acanthomorphata</taxon>
        <taxon>Ovalentaria</taxon>
        <taxon>Blenniimorphae</taxon>
        <taxon>Blenniiformes</taxon>
        <taxon>Gobiesocoidei</taxon>
        <taxon>Gobiesocidae</taxon>
        <taxon>Gobiesocinae</taxon>
        <taxon>Gouania</taxon>
    </lineage>
</organism>
<sequence>MFRRSRFSVRPNVSSLGRACGAATAVTTTAASQESPSASTEVSDTPNEASDNNPAVVVTEEKSDVPPSEKVAASGNSSNQNGEGSASSAAVQRRKRFSVKPRVTPGRPAPLPRLPKSPVKAAPESPAEVSISSLDKSPPNASRQTGSTASVQGLLSPRRQSPSEGCKPLRFQSRPAVISSESIINESPVKTSPSADKSKQAETPSGSHIKDPPPVRGPDKIPLSLPDREAAEISEKARTLVTSKTTLSLTPSAYSLSRLLNSPSDLQRLVKAQKLRELLKEEKRKEKTRKREKTRAKEYSLDPSKMTMSDLIHYLPTSNPMLTCLEDSSQENETVLPASPEPQKPTEEVKQPEVAPKSLSDGDPEEEDEEEEVEEDVLMVPQVKVAEDGTLIIDEESLTVEVQRTKGPNIVADRDPIFERGSTTTYSSFRKGSYTKPWSSEETDMFFLAVSMVGTDFTMICQLFPHRARSEIKNKFKKEERENSWRVDKAFKERRQLDIEYFSKLLEKIMDYQKNKKKLKSLEKANAPKKRRKKAKASGKKSAKRLSDVEEEDDEEEEEVLPDFEEEVEKENEDVCNEGGASKRKKKIKKLTEEEAEEPSLKKIKKAESKGEDGVLPHDAEEALPEEHTTTDICEKPIEDSISKGTLIKPAQLSRGRAPKPLLHLRSKYAMKPPKVDGNGSDAVPILQEDKETSPYGKAKVSEAVSDGTSSEEEEIVVKPPKPTRYGRLPKQTKPLIIEDSHSSASETQLTSQVGSPPSAANTKTSAKKRISTKPQPSKASKKPKLITLTASQSDFSDEEGEDGSKDEELALEQQQLAYSSDSVFVPASLHTPQPVIPEVDETMAEFDILASMPDVLDISHDALCPDSSCAQAQQETGSAEPFEHQLDLLVDVIDYLSSEPTEEVSEDQSYNEAAKTLLTIGNVDQTSQSEEGQTDLQDRSPLISSASDKEEMNTHSAAPEEHSLDMFPAFDHKLTELSTTASLLEPATTNTTDMVILNTIDQIGELQEAPTPTLQSVLESPSKGSPQTKKQRMPKLKPKPNIGRSSRAPQLKPNSEESSVESVSLPIDKDTGPKTLDMFKETLKEDFSGTQTLLKKTPPDSEERLVHEIDLSATKSDQVSSELSKQSFSEPYCEPEKDVSSGNKSVMSCSKNDNIASLVEGVQIRNIAEREIEKKSIQKTNIVLESSSNKDAMSPSRENLLVSQNEVKEAATLSQSKEDQIKPKPSRPQISGGGNYESQTPERPVDNVSAPVHVQAGNEPSPVLSTSLEDATVIQKEVETALIPQPRRSRLQKPKPNLPHISRPLRSKPGTTKICEEHNMRTEESFGDTASTSDFSNETQKDHVQTESSGFSMVTMDLADSGSNLGSAQLLEGQDISTSRVSSVDHLLIHQNEGEVDVAGQLKKSGLQKPKPIGPQKAENSRSEPEAEVESAERDVIAEDSIGGTGTTSQFTDELTSSVSTEGSFTNVDNSIVTEPPVGQKSENYCNQVQADQDNVLTTLVEHLPVSQKLVEPSSTHLPRKIGLQKPNLSQKSRTSQSIPGTTAEPEEKDLTTKESLGDRDPTLDYRNKNLSTCAQTDSSCGVLEKTDSAGTGPPVKQGWNVDLDSFQMQEGQSHSASSISCVEELQAIQKEGEVTSTCQQKRSRLQKPKPNLPQSLRTLRSKHEIAKLPVEKDLIPKEETKNTEPPSTLMDENLTSPSETESGFSDVAKRDSLVSELQVGQCLNKDSAQVQTNQVSNPETTQEEFTDETDTSPVKTINVTRTESAVKEVLSEQKLNVELAEVPLGEGHCLTMPATNAEASQAQSERALTSQPIRGRFLKPKPNLPLISRRSKSEKKLNPLSNSECEVTEPTLAVHSEHQHSYLTSGPPSDLHSTPAHSKEMTATAERKTSPKLTEQMVLVAVPPEQSVPGKIQLNECQVEPVPVQAPIDIISKISDENQLTCVSTTESNSEHVTTDLSCTQVGHGLHADAVQVQEDDYRPDLPATSVEVFPVIQEREKVVSLSQSRKSRLQRIKPKPNLSQARPTLSKPGPLKDTLSQHVEETPNKSFESDFQPETSMTQPEAQSSVEDTTGASSTYKHAEESFLIDEEKAKAESTVLLPTTSEQTKLLSGDLSNTPDDSHLDANSRSMSEKHLSRDCNESRRDHDLLEKDRKAFAQVDSLSKDKSMDLEECASSDGMHIAICEVPDNESLPTDMFSKSIHNAECTLNETSLEAGSSSKPNAQQSSDPIPTSTDNSSSLPLERVLSGKSTDNVSPVPTDSSVTSDEALHASTVRLSPPKPRIEDSTSPIQVQQEQETTPAQTDFVVPLQGLDLNDHKTESDNRSNIQDPVALGGVAPVTQHSLALMSVVSSAQVASPAGADSVQSCQRFSDFLPDQVPSDPDEPFFILSLTAIPGQTSTETDPSEAGQVLDQPVTVALVQEQSVSEELSVTGGGESVPNKPSSPEKSDSKSDTYQTVSLVVAEVSQETPTSVGHSLKSPAHEDNNEVPSATEKRPCTRSRAKPQTKPTTAQRQQRSKGSTEETPSANTGRKTRKGSKNAGPSEPKTPESHELRSGDVDLDQESVTSEEDLNSNLGTKTTKHVRGQRQKRKPKDKPASTKSPPPPKALSKGSKARAVREKSRVPEPATSSSHDIRSTTQGKKTAVPSQMEADLEVTSGRTDHNTSVCTAEVSASQENVCVMDSSPDEEPITVSQYFFGDIFTEVEEK</sequence>
<dbReference type="PANTHER" id="PTHR22929:SF0">
    <property type="entry name" value="TRANSCRIPTION FACTOR TFIIIB COMPONENT B'' HOMOLOG"/>
    <property type="match status" value="1"/>
</dbReference>
<feature type="compositionally biased region" description="Polar residues" evidence="1">
    <location>
        <begin position="2287"/>
        <end position="2303"/>
    </location>
</feature>
<dbReference type="Pfam" id="PF15963">
    <property type="entry name" value="Myb_DNA-bind_7"/>
    <property type="match status" value="1"/>
</dbReference>
<feature type="compositionally biased region" description="Basic and acidic residues" evidence="1">
    <location>
        <begin position="1879"/>
        <end position="1891"/>
    </location>
</feature>
<feature type="compositionally biased region" description="Basic residues" evidence="1">
    <location>
        <begin position="2580"/>
        <end position="2594"/>
    </location>
</feature>
<feature type="region of interest" description="Disordered" evidence="1">
    <location>
        <begin position="2213"/>
        <end position="2306"/>
    </location>
</feature>
<dbReference type="InterPro" id="IPR009057">
    <property type="entry name" value="Homeodomain-like_sf"/>
</dbReference>
<feature type="region of interest" description="Disordered" evidence="1">
    <location>
        <begin position="668"/>
        <end position="814"/>
    </location>
</feature>
<feature type="region of interest" description="Disordered" evidence="1">
    <location>
        <begin position="2425"/>
        <end position="2663"/>
    </location>
</feature>
<feature type="compositionally biased region" description="Polar residues" evidence="1">
    <location>
        <begin position="1014"/>
        <end position="1029"/>
    </location>
</feature>
<feature type="compositionally biased region" description="Polar residues" evidence="1">
    <location>
        <begin position="923"/>
        <end position="936"/>
    </location>
</feature>
<dbReference type="Gene3D" id="1.10.10.60">
    <property type="entry name" value="Homeodomain-like"/>
    <property type="match status" value="1"/>
</dbReference>
<evidence type="ECO:0000259" key="2">
    <source>
        <dbReference type="SMART" id="SM00717"/>
    </source>
</evidence>
<feature type="region of interest" description="Disordered" evidence="1">
    <location>
        <begin position="2097"/>
        <end position="2147"/>
    </location>
</feature>
<feature type="region of interest" description="Disordered" evidence="1">
    <location>
        <begin position="1798"/>
        <end position="1892"/>
    </location>
</feature>
<feature type="domain" description="Myb-like" evidence="2">
    <location>
        <begin position="434"/>
        <end position="482"/>
    </location>
</feature>
<evidence type="ECO:0000256" key="1">
    <source>
        <dbReference type="SAM" id="MobiDB-lite"/>
    </source>
</evidence>
<dbReference type="GeneID" id="114473376"/>
<dbReference type="CDD" id="cd00167">
    <property type="entry name" value="SANT"/>
    <property type="match status" value="1"/>
</dbReference>
<dbReference type="InterPro" id="IPR001005">
    <property type="entry name" value="SANT/Myb"/>
</dbReference>
<feature type="region of interest" description="Disordered" evidence="1">
    <location>
        <begin position="520"/>
        <end position="638"/>
    </location>
</feature>
<feature type="compositionally biased region" description="Basic and acidic residues" evidence="1">
    <location>
        <begin position="1315"/>
        <end position="1325"/>
    </location>
</feature>
<feature type="compositionally biased region" description="Basic and acidic residues" evidence="1">
    <location>
        <begin position="1420"/>
        <end position="1438"/>
    </location>
</feature>
<feature type="compositionally biased region" description="Acidic residues" evidence="1">
    <location>
        <begin position="549"/>
        <end position="576"/>
    </location>
</feature>
<dbReference type="InterPro" id="IPR039467">
    <property type="entry name" value="TFIIIB_B''_Myb"/>
</dbReference>
<proteinExistence type="predicted"/>
<feature type="region of interest" description="Disordered" evidence="1">
    <location>
        <begin position="1406"/>
        <end position="1481"/>
    </location>
</feature>
<feature type="compositionally biased region" description="Polar residues" evidence="1">
    <location>
        <begin position="1798"/>
        <end position="1814"/>
    </location>
</feature>
<feature type="region of interest" description="Disordered" evidence="1">
    <location>
        <begin position="1726"/>
        <end position="1755"/>
    </location>
</feature>
<feature type="compositionally biased region" description="Basic and acidic residues" evidence="1">
    <location>
        <begin position="2120"/>
        <end position="2147"/>
    </location>
</feature>
<dbReference type="PANTHER" id="PTHR22929">
    <property type="entry name" value="RNA POLYMERASE III TRANSCRIPTION INITIATION FACTOR B"/>
    <property type="match status" value="1"/>
</dbReference>
<feature type="compositionally biased region" description="Polar residues" evidence="1">
    <location>
        <begin position="2507"/>
        <end position="2531"/>
    </location>
</feature>
<feature type="compositionally biased region" description="Polar residues" evidence="1">
    <location>
        <begin position="1448"/>
        <end position="1474"/>
    </location>
</feature>
<gene>
    <name evidence="3" type="primary">zgc:162472</name>
</gene>
<dbReference type="Ensembl" id="ENSGWIT00000035470.1">
    <property type="protein sequence ID" value="ENSGWIP00000032589.1"/>
    <property type="gene ID" value="ENSGWIG00000016772.1"/>
</dbReference>
<feature type="region of interest" description="Disordered" evidence="1">
    <location>
        <begin position="1578"/>
        <end position="1597"/>
    </location>
</feature>
<feature type="compositionally biased region" description="Low complexity" evidence="1">
    <location>
        <begin position="2255"/>
        <end position="2267"/>
    </location>
</feature>
<evidence type="ECO:0000313" key="3">
    <source>
        <dbReference type="Ensembl" id="ENSGWIP00000032589.1"/>
    </source>
</evidence>
<feature type="compositionally biased region" description="Low complexity" evidence="1">
    <location>
        <begin position="72"/>
        <end position="90"/>
    </location>
</feature>